<evidence type="ECO:0008006" key="3">
    <source>
        <dbReference type="Google" id="ProtNLM"/>
    </source>
</evidence>
<protein>
    <recommendedName>
        <fullName evidence="3">WD40 repeat-like protein</fullName>
    </recommendedName>
</protein>
<dbReference type="SUPFAM" id="SSF50978">
    <property type="entry name" value="WD40 repeat-like"/>
    <property type="match status" value="1"/>
</dbReference>
<proteinExistence type="predicted"/>
<dbReference type="EMBL" id="ML210549">
    <property type="protein sequence ID" value="TFK17214.1"/>
    <property type="molecule type" value="Genomic_DNA"/>
</dbReference>
<reference evidence="1 2" key="1">
    <citation type="journal article" date="2019" name="Nat. Ecol. Evol.">
        <title>Megaphylogeny resolves global patterns of mushroom evolution.</title>
        <authorList>
            <person name="Varga T."/>
            <person name="Krizsan K."/>
            <person name="Foldi C."/>
            <person name="Dima B."/>
            <person name="Sanchez-Garcia M."/>
            <person name="Sanchez-Ramirez S."/>
            <person name="Szollosi G.J."/>
            <person name="Szarkandi J.G."/>
            <person name="Papp V."/>
            <person name="Albert L."/>
            <person name="Andreopoulos W."/>
            <person name="Angelini C."/>
            <person name="Antonin V."/>
            <person name="Barry K.W."/>
            <person name="Bougher N.L."/>
            <person name="Buchanan P."/>
            <person name="Buyck B."/>
            <person name="Bense V."/>
            <person name="Catcheside P."/>
            <person name="Chovatia M."/>
            <person name="Cooper J."/>
            <person name="Damon W."/>
            <person name="Desjardin D."/>
            <person name="Finy P."/>
            <person name="Geml J."/>
            <person name="Haridas S."/>
            <person name="Hughes K."/>
            <person name="Justo A."/>
            <person name="Karasinski D."/>
            <person name="Kautmanova I."/>
            <person name="Kiss B."/>
            <person name="Kocsube S."/>
            <person name="Kotiranta H."/>
            <person name="LaButti K.M."/>
            <person name="Lechner B.E."/>
            <person name="Liimatainen K."/>
            <person name="Lipzen A."/>
            <person name="Lukacs Z."/>
            <person name="Mihaltcheva S."/>
            <person name="Morgado L.N."/>
            <person name="Niskanen T."/>
            <person name="Noordeloos M.E."/>
            <person name="Ohm R.A."/>
            <person name="Ortiz-Santana B."/>
            <person name="Ovrebo C."/>
            <person name="Racz N."/>
            <person name="Riley R."/>
            <person name="Savchenko A."/>
            <person name="Shiryaev A."/>
            <person name="Soop K."/>
            <person name="Spirin V."/>
            <person name="Szebenyi C."/>
            <person name="Tomsovsky M."/>
            <person name="Tulloss R.E."/>
            <person name="Uehling J."/>
            <person name="Grigoriev I.V."/>
            <person name="Vagvolgyi C."/>
            <person name="Papp T."/>
            <person name="Martin F.M."/>
            <person name="Miettinen O."/>
            <person name="Hibbett D.S."/>
            <person name="Nagy L.G."/>
        </authorList>
    </citation>
    <scope>NUCLEOTIDE SEQUENCE [LARGE SCALE GENOMIC DNA]</scope>
    <source>
        <strain evidence="1 2">CBS 121175</strain>
    </source>
</reference>
<dbReference type="Gene3D" id="2.130.10.10">
    <property type="entry name" value="YVTN repeat-like/Quinoprotein amine dehydrogenase"/>
    <property type="match status" value="1"/>
</dbReference>
<dbReference type="InterPro" id="IPR036322">
    <property type="entry name" value="WD40_repeat_dom_sf"/>
</dbReference>
<dbReference type="OrthoDB" id="3238562at2759"/>
<name>A0A5C3KBB6_COPMA</name>
<keyword evidence="2" id="KW-1185">Reference proteome</keyword>
<evidence type="ECO:0000313" key="2">
    <source>
        <dbReference type="Proteomes" id="UP000307440"/>
    </source>
</evidence>
<dbReference type="InterPro" id="IPR015943">
    <property type="entry name" value="WD40/YVTN_repeat-like_dom_sf"/>
</dbReference>
<dbReference type="Proteomes" id="UP000307440">
    <property type="component" value="Unassembled WGS sequence"/>
</dbReference>
<dbReference type="AlphaFoldDB" id="A0A5C3KBB6"/>
<gene>
    <name evidence="1" type="ORF">FA15DRAFT_711034</name>
</gene>
<evidence type="ECO:0000313" key="1">
    <source>
        <dbReference type="EMBL" id="TFK17214.1"/>
    </source>
</evidence>
<organism evidence="1 2">
    <name type="scientific">Coprinopsis marcescibilis</name>
    <name type="common">Agaric fungus</name>
    <name type="synonym">Psathyrella marcescibilis</name>
    <dbReference type="NCBI Taxonomy" id="230819"/>
    <lineage>
        <taxon>Eukaryota</taxon>
        <taxon>Fungi</taxon>
        <taxon>Dikarya</taxon>
        <taxon>Basidiomycota</taxon>
        <taxon>Agaricomycotina</taxon>
        <taxon>Agaricomycetes</taxon>
        <taxon>Agaricomycetidae</taxon>
        <taxon>Agaricales</taxon>
        <taxon>Agaricineae</taxon>
        <taxon>Psathyrellaceae</taxon>
        <taxon>Coprinopsis</taxon>
    </lineage>
</organism>
<accession>A0A5C3KBB6</accession>
<sequence>MKPLSLDSPSLTMGRFWQAHLWNVSKLKLILELWDKDSNWAQTTVVKWFKASHASWFLFIGTARGQMVLYKYNNANGRIVTSENIFKNTSIDDLDFDSANQRLIVCDNCGEIRAYNVNTNFKLKLSWKYKSLGSFTIRQLHFDSDSEGVVAYTLHTGQR</sequence>